<evidence type="ECO:0000256" key="1">
    <source>
        <dbReference type="ARBA" id="ARBA00001947"/>
    </source>
</evidence>
<feature type="domain" description="Peptidase M14" evidence="5">
    <location>
        <begin position="293"/>
        <end position="558"/>
    </location>
</feature>
<dbReference type="OrthoDB" id="10253041at2759"/>
<dbReference type="GO" id="GO:0008270">
    <property type="term" value="F:zinc ion binding"/>
    <property type="evidence" value="ECO:0007669"/>
    <property type="project" value="InterPro"/>
</dbReference>
<dbReference type="SUPFAM" id="SSF53187">
    <property type="entry name" value="Zn-dependent exopeptidases"/>
    <property type="match status" value="1"/>
</dbReference>
<dbReference type="GO" id="GO:0006508">
    <property type="term" value="P:proteolysis"/>
    <property type="evidence" value="ECO:0007669"/>
    <property type="project" value="InterPro"/>
</dbReference>
<dbReference type="PROSITE" id="PS52035">
    <property type="entry name" value="PEPTIDASE_M14"/>
    <property type="match status" value="1"/>
</dbReference>
<dbReference type="InterPro" id="IPR040626">
    <property type="entry name" value="Pepdidase_M14_N"/>
</dbReference>
<dbReference type="EMBL" id="CCKQ01018351">
    <property type="protein sequence ID" value="CDW90308.1"/>
    <property type="molecule type" value="Genomic_DNA"/>
</dbReference>
<organism evidence="6 7">
    <name type="scientific">Stylonychia lemnae</name>
    <name type="common">Ciliate</name>
    <dbReference type="NCBI Taxonomy" id="5949"/>
    <lineage>
        <taxon>Eukaryota</taxon>
        <taxon>Sar</taxon>
        <taxon>Alveolata</taxon>
        <taxon>Ciliophora</taxon>
        <taxon>Intramacronucleata</taxon>
        <taxon>Spirotrichea</taxon>
        <taxon>Stichotrichia</taxon>
        <taxon>Sporadotrichida</taxon>
        <taxon>Oxytrichidae</taxon>
        <taxon>Stylonychinae</taxon>
        <taxon>Stylonychia</taxon>
    </lineage>
</organism>
<keyword evidence="6" id="KW-0121">Carboxypeptidase</keyword>
<feature type="region of interest" description="Disordered" evidence="4">
    <location>
        <begin position="785"/>
        <end position="822"/>
    </location>
</feature>
<dbReference type="Pfam" id="PF18027">
    <property type="entry name" value="Pepdidase_M14_N"/>
    <property type="match status" value="1"/>
</dbReference>
<evidence type="ECO:0000256" key="4">
    <source>
        <dbReference type="SAM" id="MobiDB-lite"/>
    </source>
</evidence>
<evidence type="ECO:0000313" key="7">
    <source>
        <dbReference type="Proteomes" id="UP000039865"/>
    </source>
</evidence>
<dbReference type="GO" id="GO:0004181">
    <property type="term" value="F:metallocarboxypeptidase activity"/>
    <property type="evidence" value="ECO:0007669"/>
    <property type="project" value="InterPro"/>
</dbReference>
<name>A0A078B9S3_STYLE</name>
<accession>A0A078B9S3</accession>
<dbReference type="Pfam" id="PF00246">
    <property type="entry name" value="Peptidase_M14"/>
    <property type="match status" value="1"/>
</dbReference>
<feature type="region of interest" description="Disordered" evidence="4">
    <location>
        <begin position="617"/>
        <end position="638"/>
    </location>
</feature>
<proteinExistence type="inferred from homology"/>
<dbReference type="Proteomes" id="UP000039865">
    <property type="component" value="Unassembled WGS sequence"/>
</dbReference>
<dbReference type="PANTHER" id="PTHR12756">
    <property type="entry name" value="CYTOSOLIC CARBOXYPEPTIDASE"/>
    <property type="match status" value="1"/>
</dbReference>
<dbReference type="Gene3D" id="2.60.40.3120">
    <property type="match status" value="1"/>
</dbReference>
<evidence type="ECO:0000259" key="5">
    <source>
        <dbReference type="PROSITE" id="PS52035"/>
    </source>
</evidence>
<keyword evidence="7" id="KW-1185">Reference proteome</keyword>
<feature type="compositionally biased region" description="Polar residues" evidence="4">
    <location>
        <begin position="968"/>
        <end position="982"/>
    </location>
</feature>
<reference evidence="6 7" key="1">
    <citation type="submission" date="2014-06" db="EMBL/GenBank/DDBJ databases">
        <authorList>
            <person name="Swart Estienne"/>
        </authorList>
    </citation>
    <scope>NUCLEOTIDE SEQUENCE [LARGE SCALE GENOMIC DNA]</scope>
    <source>
        <strain evidence="6 7">130c</strain>
    </source>
</reference>
<feature type="compositionally biased region" description="Polar residues" evidence="4">
    <location>
        <begin position="990"/>
        <end position="999"/>
    </location>
</feature>
<evidence type="ECO:0000256" key="3">
    <source>
        <dbReference type="PROSITE-ProRule" id="PRU01379"/>
    </source>
</evidence>
<feature type="compositionally biased region" description="Polar residues" evidence="4">
    <location>
        <begin position="785"/>
        <end position="798"/>
    </location>
</feature>
<gene>
    <name evidence="6" type="primary">Contig4108.g4397</name>
    <name evidence="6" type="ORF">STYLEM_19450</name>
</gene>
<keyword evidence="6" id="KW-0378">Hydrolase</keyword>
<evidence type="ECO:0000256" key="2">
    <source>
        <dbReference type="ARBA" id="ARBA00005988"/>
    </source>
</evidence>
<dbReference type="InParanoid" id="A0A078B9S3"/>
<comment type="similarity">
    <text evidence="2 3">Belongs to the peptidase M14 family.</text>
</comment>
<dbReference type="InterPro" id="IPR050821">
    <property type="entry name" value="Cytosolic_carboxypeptidase"/>
</dbReference>
<sequence length="1427" mass="165333">MPLPLVATGHSLLPDQKFGWKPEADKETPPIPLCFGLISYNLEQFNYQKVVYVGPRFQNTYKMHEQFANKQLKLPIQKEDGENLTVNAYNFQFPKYHNSSTFSYEDAFSQFLEQLEEDTSILEQNLNYLKPKAIYEGQEDKIDEILNKKGGYWELEDELIFDSNFESGNLDFSGKVSEGEYDLLMRLDSNSRSHQCWFYFSVECIDVCKVKKGSTIKFNILNFTKPNSLYIQGMKPVAWSRQKCSSDGFGWHRTGSNIQYKLSKLCRNTRGDPQHFEYTFEYDQDKVWFAYAIPYTYTMQNNFIKQIEEIQNKPENQDNNIIFKKESLGKSLSGVDIPQLTITDFSENNKRKKTILMCGRLHPGETHSSWLIHGLIRFLLSENYKAQELRKRVVFKIVPMLNPDGVIIGNYRTSLAGFDINRNFGDRQASQRLNPEAFHFKRLASQQQRLAFFFDVHSHSSKKSIFIFGPYFPLHSEHYLKLRILPKLLQERTQMFRYYSCRFRNEPHKVNSARQTFCRTYNLPFCYTIEASMMGFLNKNRQTVSLGVTSLQYFGEKLGETILDWFLIMEQHQREKIKKAIMMSKKRKTRKRTIIDILGEEDYDELREEIDDQIVFHDQEQEKQRQPKSKSASGQRKIKLKKKNIIGAESQNAQGNSQLFSEEASCLTSLQNLHQNSDDEQDSNTVSFALQPKIFQIKQQSITNQAKSNRGFHVPRLAGFEYLEGPDKKHPENNMDNLKNDPNFLDDSIFVYEDQANHQEGDQPLRRLEDIVGDIKRDLVRSNHNVNNGLLGENNDQQFYDEGDLDSQKGFSSDDEENPKEFDPIDEDQIRMQSLLLSYFQNISKKTNNADLVSTILSSDGFNTPVRQSKAGKHRSIGVDSSSLQRKEIVYQVKRSQVVNNPVKKQEERKRHQRNLQGVFYQHQTTQNQIDKELSYTLTHKSNQEFFELLKKYISQPEYDRLHENIQNQRNVDKSPINSNKNKAAHGSRNIGSQEKQDSCNISKNKTFEMPSQTLQINRQRTIVNHTSLRASSQFVKQNNVANTQPNKLKNFVLYVEGQSKERHPSQQIHIRQSTVMDGSLNKSKNQQPSLQEVLSNTYQVNISNDGESQGTQMQQSWPVQDTQVTSSIRQSQTSLRFNSKTKNTIHSGGQNQRAFNKISLKGTSHVSKKVLLNLSGQRTIVKPNLHIKNKSLLIDDNRDYSSIGQVQEVNKYFGKHSKQKSLNVNSNTSLNKTNSGLGNSSLQNYQNRFDFQLFVNPLMVSNNRQRTGNVVNDFLSRKMEVAQSFQQQTREFTPYYIQSSTQLDFSNVSSKPNFHQSQTTAQSSQISKRRPETIFSQHTLRTVGHQPQGIQQQFSSNQSQPQYPQVSLQQHHHIQQPQPMQNKVLIDLLKHQGNQSKTGIDNIFEGNRKSAVIINLNRVKAEEEKQ</sequence>
<keyword evidence="6" id="KW-0645">Protease</keyword>
<feature type="active site" description="Proton donor/acceptor" evidence="3">
    <location>
        <position position="530"/>
    </location>
</feature>
<protein>
    <submittedName>
        <fullName evidence="6">Zinc carboxypeptidase family protein</fullName>
    </submittedName>
</protein>
<dbReference type="PANTHER" id="PTHR12756:SF11">
    <property type="entry name" value="CYTOSOLIC CARBOXYPEPTIDASE 1"/>
    <property type="match status" value="1"/>
</dbReference>
<dbReference type="InterPro" id="IPR000834">
    <property type="entry name" value="Peptidase_M14"/>
</dbReference>
<dbReference type="Gene3D" id="3.40.630.10">
    <property type="entry name" value="Zn peptidases"/>
    <property type="match status" value="1"/>
</dbReference>
<evidence type="ECO:0000313" key="6">
    <source>
        <dbReference type="EMBL" id="CDW90308.1"/>
    </source>
</evidence>
<feature type="region of interest" description="Disordered" evidence="4">
    <location>
        <begin position="968"/>
        <end position="999"/>
    </location>
</feature>
<comment type="cofactor">
    <cofactor evidence="1">
        <name>Zn(2+)</name>
        <dbReference type="ChEBI" id="CHEBI:29105"/>
    </cofactor>
</comment>